<dbReference type="Pfam" id="PF25974">
    <property type="entry name" value="URGCP_9th"/>
    <property type="match status" value="1"/>
</dbReference>
<dbReference type="Pfam" id="PF25683">
    <property type="entry name" value="URGCP_GTPase"/>
    <property type="match status" value="1"/>
</dbReference>
<evidence type="ECO:0000313" key="4">
    <source>
        <dbReference type="Proteomes" id="UP000694546"/>
    </source>
</evidence>
<evidence type="ECO:0000313" key="3">
    <source>
        <dbReference type="Ensembl" id="ENSGMOP00000059053.1"/>
    </source>
</evidence>
<dbReference type="InterPro" id="IPR057365">
    <property type="entry name" value="URGCP"/>
</dbReference>
<reference evidence="3" key="1">
    <citation type="submission" date="2025-08" db="UniProtKB">
        <authorList>
            <consortium name="Ensembl"/>
        </authorList>
    </citation>
    <scope>IDENTIFICATION</scope>
</reference>
<dbReference type="Gene3D" id="3.40.50.300">
    <property type="entry name" value="P-loop containing nucleotide triphosphate hydrolases"/>
    <property type="match status" value="1"/>
</dbReference>
<comment type="similarity">
    <text evidence="1">Belongs to the TRAFAC class dynamin-like GTPase superfamily. Very large inducible GTPase (VLIG) family.</text>
</comment>
<accession>A0A8C5BI01</accession>
<name>A0A8C5CA90_GADMO</name>
<proteinExistence type="inferred from homology"/>
<feature type="domain" description="VLIG-type G" evidence="2">
    <location>
        <begin position="592"/>
        <end position="837"/>
    </location>
</feature>
<dbReference type="Proteomes" id="UP000694546">
    <property type="component" value="Chromosome 17"/>
</dbReference>
<dbReference type="Pfam" id="PF25496">
    <property type="entry name" value="URGCP"/>
    <property type="match status" value="1"/>
</dbReference>
<keyword evidence="4" id="KW-1185">Reference proteome</keyword>
<protein>
    <recommendedName>
        <fullName evidence="2">VLIG-type G domain-containing protein</fullName>
    </recommendedName>
</protein>
<sequence>EDSLGLKENYKEKLSLSSVLQIDKKAVTEEAAKCLSDLPWCFLKKLMMVNSTARNVKCSAGSESEQDLARGNVGLDFYTMLDPKKSGEELNPLDIITALFLCSNGLLQQEMAVKMSMCQFGLPLLLPDCGTQKHTLMLWALRGIVKKYRPQALSNTKSFIEKSIVVAELPMVSFVRLGECSLSKSEILNTLLSNPQQYHNTFVHHNMECGNVPREIADGLVETSWYLPCGNKNIDIFNEPVAVANLRGDIALCDLQFLFLCKTSAAVFVFLDNFDHQYELLKKTDETEIFLIVNVDSKNFNYERCIKVLEELSLPQTNIVCKRKEVNNADFAKTLQNILRNVIKNTDKRKSIEQMADDAIKLGIMVDEHASDCQNAEKNAEAITSKITDTAQYKEKELPRQGSIWKELTQLEKGECRLRKPGDKDIEKYKCDLHQKKAQLREQQRDLNISNDVISFMKAISCPAVEQAYFLKWMQIKIDNLSLEHLSNLKVEYKHKNKDSNKEELKVIDQQLSKSSLGIENYFREIGQIYESSVTLPESDSFRKQFMHLPKLCAQLLIDGFPLELVDGEASGIPLAWVKDVFSELRKMVVPESKIRVVTVLGIQSTGKSTLLNTMFGVQFAVSSGRCTRGAFMLLIRVNKEYSKEMNCDFLIILDTEGLKSLELVQLEDSYEHDNELATIVVGLSDITIINIAMENMTNMKDILQIVVHAFLRMKEVGRKPKFLFVHQNVSDVSAHDNNLRDRTVLLQQLNEMTQAAAKVEKKEEIISFKEVIEYDPDTRKGYIPGLWHGNPPMAPVNSGYSEAVYELKKNIIQMLKDCKSSAYNIDQFMNWTESLWNAIEHEHFIFSFRNSLVADAYMKICTEFNKWEWEFKRHMYLLETSAKTQISNFGTAASFERYREDFMVHLQLRANVASMGSHANEIIDVPLKDHGKGDFIAKVDKTYTIWKWKNNAALQAKAVEIIESCKRLVSVRMQAKTDYHDNFIQEILQHIDAKLITDKDLRTDTQYVVSLKLHICGYAARNFKEMHLAFITANDPFKCVNLHKLRFFDDFKDLYHEREQDEKKAEEFANRCLQPAVEYYIRVSSVHDVVDEMVSGNDSVDFSTRMFFQYTILKDLLSKDKFCHYQEYTSSVHRFPEPLVTWGTPLPNALADHTPSGPWDPGLGCVLSAVTQP</sequence>
<dbReference type="GeneTree" id="ENSGT00940000154390"/>
<dbReference type="InterPro" id="IPR052986">
    <property type="entry name" value="VLIG_GTPase"/>
</dbReference>
<dbReference type="PROSITE" id="PS51717">
    <property type="entry name" value="G_VLIG"/>
    <property type="match status" value="1"/>
</dbReference>
<dbReference type="Ensembl" id="ENSGMOT00000015713.2">
    <property type="protein sequence ID" value="ENSGMOP00000059053.1"/>
    <property type="gene ID" value="ENSGMOG00000027567.1"/>
</dbReference>
<dbReference type="AlphaFoldDB" id="A0A8C5CA90"/>
<dbReference type="InterPro" id="IPR030383">
    <property type="entry name" value="G_VLIG_dom"/>
</dbReference>
<dbReference type="InterPro" id="IPR027417">
    <property type="entry name" value="P-loop_NTPase"/>
</dbReference>
<dbReference type="PANTHER" id="PTHR14819">
    <property type="entry name" value="GTP-BINDING"/>
    <property type="match status" value="1"/>
</dbReference>
<dbReference type="PANTHER" id="PTHR14819:SF9">
    <property type="entry name" value="UP-REGULATOR OF CELL PROLIFERATION-LIKE"/>
    <property type="match status" value="1"/>
</dbReference>
<evidence type="ECO:0000259" key="2">
    <source>
        <dbReference type="PROSITE" id="PS51717"/>
    </source>
</evidence>
<accession>A0A8C5CA90</accession>
<dbReference type="OMA" id="KTWIQRR"/>
<dbReference type="InterPro" id="IPR058641">
    <property type="entry name" value="GVIN1_dom"/>
</dbReference>
<dbReference type="SUPFAM" id="SSF52540">
    <property type="entry name" value="P-loop containing nucleoside triphosphate hydrolases"/>
    <property type="match status" value="1"/>
</dbReference>
<evidence type="ECO:0000256" key="1">
    <source>
        <dbReference type="ARBA" id="ARBA00006828"/>
    </source>
</evidence>
<reference evidence="3" key="2">
    <citation type="submission" date="2025-09" db="UniProtKB">
        <authorList>
            <consortium name="Ensembl"/>
        </authorList>
    </citation>
    <scope>IDENTIFICATION</scope>
</reference>
<organism evidence="3 4">
    <name type="scientific">Gadus morhua</name>
    <name type="common">Atlantic cod</name>
    <dbReference type="NCBI Taxonomy" id="8049"/>
    <lineage>
        <taxon>Eukaryota</taxon>
        <taxon>Metazoa</taxon>
        <taxon>Chordata</taxon>
        <taxon>Craniata</taxon>
        <taxon>Vertebrata</taxon>
        <taxon>Euteleostomi</taxon>
        <taxon>Actinopterygii</taxon>
        <taxon>Neopterygii</taxon>
        <taxon>Teleostei</taxon>
        <taxon>Neoteleostei</taxon>
        <taxon>Acanthomorphata</taxon>
        <taxon>Zeiogadaria</taxon>
        <taxon>Gadariae</taxon>
        <taxon>Gadiformes</taxon>
        <taxon>Gadoidei</taxon>
        <taxon>Gadidae</taxon>
        <taxon>Gadus</taxon>
    </lineage>
</organism>